<evidence type="ECO:0000313" key="2">
    <source>
        <dbReference type="Proteomes" id="UP000761380"/>
    </source>
</evidence>
<dbReference type="InterPro" id="IPR006521">
    <property type="entry name" value="Tail_protein_I"/>
</dbReference>
<dbReference type="EMBL" id="SVBY01000003">
    <property type="protein sequence ID" value="MBE6091695.1"/>
    <property type="molecule type" value="Genomic_DNA"/>
</dbReference>
<accession>A0A927WKT3</accession>
<gene>
    <name evidence="1" type="ORF">E7201_00730</name>
</gene>
<sequence>MNINNDRIAARLPTSINRKNLNEVAQTVDEALRKINTLSELTLLYPRIEDLPSDIVDALARSLHVDFYDDSLPLDIKRALVKNSTRWHMRKGTKGIVAEMVETVWGGCKVEEWFEYNGQPFHFRVINITANHVDEDVINMVLRAINMTKNVRSWLDEIWFLRRVDVSTYYAVLPSWHKTHIAGPNYAKDTNLGITAYLNHKKSIHKNYVAGPIEPVGGNVDIATYMASIEGTHKVHVAGPIEPVGGNVDIAAYMAGIEGTHKVHVAGPIESDGGSVSVVGCMTSTESIHKTYVNSPRQINVARAETMAYTGSLQSCHKKIVLGKNEE</sequence>
<comment type="caution">
    <text evidence="1">The sequence shown here is derived from an EMBL/GenBank/DDBJ whole genome shotgun (WGS) entry which is preliminary data.</text>
</comment>
<name>A0A927WKT3_SELRU</name>
<proteinExistence type="predicted"/>
<reference evidence="1" key="1">
    <citation type="submission" date="2019-04" db="EMBL/GenBank/DDBJ databases">
        <title>Evolution of Biomass-Degrading Anaerobic Consortia Revealed by Metagenomics.</title>
        <authorList>
            <person name="Peng X."/>
        </authorList>
    </citation>
    <scope>NUCLEOTIDE SEQUENCE</scope>
    <source>
        <strain evidence="1">SIG240</strain>
    </source>
</reference>
<dbReference type="AlphaFoldDB" id="A0A927WKT3"/>
<evidence type="ECO:0000313" key="1">
    <source>
        <dbReference type="EMBL" id="MBE6091695.1"/>
    </source>
</evidence>
<dbReference type="NCBIfam" id="TIGR01634">
    <property type="entry name" value="tail_P2_I"/>
    <property type="match status" value="1"/>
</dbReference>
<protein>
    <submittedName>
        <fullName evidence="1">Phage tail protein I</fullName>
    </submittedName>
</protein>
<dbReference type="Pfam" id="PF09684">
    <property type="entry name" value="Tail_P2_I"/>
    <property type="match status" value="1"/>
</dbReference>
<dbReference type="Proteomes" id="UP000761380">
    <property type="component" value="Unassembled WGS sequence"/>
</dbReference>
<organism evidence="1 2">
    <name type="scientific">Selenomonas ruminantium</name>
    <dbReference type="NCBI Taxonomy" id="971"/>
    <lineage>
        <taxon>Bacteria</taxon>
        <taxon>Bacillati</taxon>
        <taxon>Bacillota</taxon>
        <taxon>Negativicutes</taxon>
        <taxon>Selenomonadales</taxon>
        <taxon>Selenomonadaceae</taxon>
        <taxon>Selenomonas</taxon>
    </lineage>
</organism>